<dbReference type="GO" id="GO:0043531">
    <property type="term" value="F:ADP binding"/>
    <property type="evidence" value="ECO:0007669"/>
    <property type="project" value="TreeGrafter"/>
</dbReference>
<dbReference type="AlphaFoldDB" id="A0A1F5G9Z6"/>
<reference evidence="9 10" key="1">
    <citation type="journal article" date="2016" name="Nat. Commun.">
        <title>Thousands of microbial genomes shed light on interconnected biogeochemical processes in an aquifer system.</title>
        <authorList>
            <person name="Anantharaman K."/>
            <person name="Brown C.T."/>
            <person name="Hug L.A."/>
            <person name="Sharon I."/>
            <person name="Castelle C.J."/>
            <person name="Probst A.J."/>
            <person name="Thomas B.C."/>
            <person name="Singh A."/>
            <person name="Wilkins M.J."/>
            <person name="Karaoz U."/>
            <person name="Brodie E.L."/>
            <person name="Williams K.H."/>
            <person name="Hubbard S.S."/>
            <person name="Banfield J.F."/>
        </authorList>
    </citation>
    <scope>NUCLEOTIDE SEQUENCE [LARGE SCALE GENOMIC DNA]</scope>
</reference>
<evidence type="ECO:0000256" key="4">
    <source>
        <dbReference type="ARBA" id="ARBA00022741"/>
    </source>
</evidence>
<comment type="similarity">
    <text evidence="8">Belongs to the phosphoglycerate kinase family.</text>
</comment>
<keyword evidence="3 8" id="KW-0808">Transferase</keyword>
<dbReference type="GO" id="GO:0006096">
    <property type="term" value="P:glycolytic process"/>
    <property type="evidence" value="ECO:0007669"/>
    <property type="project" value="InterPro"/>
</dbReference>
<dbReference type="PIRSF" id="PIRSF000724">
    <property type="entry name" value="Pgk"/>
    <property type="match status" value="1"/>
</dbReference>
<dbReference type="PRINTS" id="PR00477">
    <property type="entry name" value="PHGLYCKINASE"/>
</dbReference>
<proteinExistence type="inferred from homology"/>
<keyword evidence="4" id="KW-0547">Nucleotide-binding</keyword>
<accession>A0A1F5G9Z6</accession>
<dbReference type="EC" id="2.7.2.3" evidence="2 8"/>
<protein>
    <recommendedName>
        <fullName evidence="2 8">Phosphoglycerate kinase</fullName>
        <ecNumber evidence="2 8">2.7.2.3</ecNumber>
    </recommendedName>
</protein>
<dbReference type="PANTHER" id="PTHR11406">
    <property type="entry name" value="PHOSPHOGLYCERATE KINASE"/>
    <property type="match status" value="1"/>
</dbReference>
<keyword evidence="6 7" id="KW-0067">ATP-binding</keyword>
<comment type="catalytic activity">
    <reaction evidence="1 8">
        <text>(2R)-3-phosphoglycerate + ATP = (2R)-3-phospho-glyceroyl phosphate + ADP</text>
        <dbReference type="Rhea" id="RHEA:14801"/>
        <dbReference type="ChEBI" id="CHEBI:30616"/>
        <dbReference type="ChEBI" id="CHEBI:57604"/>
        <dbReference type="ChEBI" id="CHEBI:58272"/>
        <dbReference type="ChEBI" id="CHEBI:456216"/>
        <dbReference type="EC" id="2.7.2.3"/>
    </reaction>
</comment>
<name>A0A1F5G9Z6_9BACT</name>
<evidence type="ECO:0000256" key="5">
    <source>
        <dbReference type="ARBA" id="ARBA00022777"/>
    </source>
</evidence>
<dbReference type="Proteomes" id="UP000177369">
    <property type="component" value="Unassembled WGS sequence"/>
</dbReference>
<dbReference type="InterPro" id="IPR015824">
    <property type="entry name" value="Phosphoglycerate_kinase_N"/>
</dbReference>
<evidence type="ECO:0000313" key="9">
    <source>
        <dbReference type="EMBL" id="OGD88670.1"/>
    </source>
</evidence>
<comment type="caution">
    <text evidence="9">The sequence shown here is derived from an EMBL/GenBank/DDBJ whole genome shotgun (WGS) entry which is preliminary data.</text>
</comment>
<evidence type="ECO:0000256" key="1">
    <source>
        <dbReference type="ARBA" id="ARBA00000642"/>
    </source>
</evidence>
<evidence type="ECO:0000256" key="7">
    <source>
        <dbReference type="PIRSR" id="PIRSR000724-2"/>
    </source>
</evidence>
<dbReference type="GO" id="GO:0004618">
    <property type="term" value="F:phosphoglycerate kinase activity"/>
    <property type="evidence" value="ECO:0007669"/>
    <property type="project" value="UniProtKB-EC"/>
</dbReference>
<dbReference type="InterPro" id="IPR001576">
    <property type="entry name" value="Phosphoglycerate_kinase"/>
</dbReference>
<organism evidence="9 10">
    <name type="scientific">Candidatus Curtissbacteria bacterium RIFCSPHIGHO2_02_FULL_40_16b</name>
    <dbReference type="NCBI Taxonomy" id="1797714"/>
    <lineage>
        <taxon>Bacteria</taxon>
        <taxon>Candidatus Curtissiibacteriota</taxon>
    </lineage>
</organism>
<evidence type="ECO:0000256" key="2">
    <source>
        <dbReference type="ARBA" id="ARBA00013061"/>
    </source>
</evidence>
<dbReference type="STRING" id="1797714.A3D04_01110"/>
<dbReference type="Gene3D" id="3.40.50.1260">
    <property type="entry name" value="Phosphoglycerate kinase, N-terminal domain"/>
    <property type="match status" value="4"/>
</dbReference>
<feature type="binding site" evidence="7">
    <location>
        <position position="210"/>
    </location>
    <ligand>
        <name>ATP</name>
        <dbReference type="ChEBI" id="CHEBI:30616"/>
    </ligand>
</feature>
<dbReference type="SUPFAM" id="SSF53748">
    <property type="entry name" value="Phosphoglycerate kinase"/>
    <property type="match status" value="1"/>
</dbReference>
<dbReference type="EMBL" id="MFBD01000020">
    <property type="protein sequence ID" value="OGD88670.1"/>
    <property type="molecule type" value="Genomic_DNA"/>
</dbReference>
<dbReference type="PANTHER" id="PTHR11406:SF23">
    <property type="entry name" value="PHOSPHOGLYCERATE KINASE 1, CHLOROPLASTIC-RELATED"/>
    <property type="match status" value="1"/>
</dbReference>
<dbReference type="GO" id="GO:0005524">
    <property type="term" value="F:ATP binding"/>
    <property type="evidence" value="ECO:0007669"/>
    <property type="project" value="UniProtKB-KW"/>
</dbReference>
<sequence length="352" mass="38176">MKQIVDLQVSGKRVLLRADLDIPLGEVSLEESSTRLTNLKPSADLLFNSNAKIIIIGHIDRPKVVDPTLSTKQLIDPLQKILKRTVVFKSDFPSSPEALEGQVINPDNPDTGSGVLASQVTLFENLRFWPGEVANDSDFASKLANLADFYVNDAFSVCHRNHASMVALPKLLPSAMGIHLKNEVDELSKVVRNPDHPLVVIVGGAKIETKLPVIENLSKIADFVLVGGELPIEIKKFDRRTADNVIVAELTGENKDLAEDSIQKFLKVIKSARLVVWNGPQGMFEEGYGHGTLSVAQAIIESGAHSIVGGGETTQFLEQNKLLTKFSFVSAGGGAMLEFLAGKKLPAIEALQ</sequence>
<evidence type="ECO:0000256" key="6">
    <source>
        <dbReference type="ARBA" id="ARBA00022840"/>
    </source>
</evidence>
<evidence type="ECO:0000256" key="8">
    <source>
        <dbReference type="RuleBase" id="RU000532"/>
    </source>
</evidence>
<dbReference type="GO" id="GO:0006094">
    <property type="term" value="P:gluconeogenesis"/>
    <property type="evidence" value="ECO:0007669"/>
    <property type="project" value="TreeGrafter"/>
</dbReference>
<dbReference type="InterPro" id="IPR036043">
    <property type="entry name" value="Phosphoglycerate_kinase_sf"/>
</dbReference>
<dbReference type="Pfam" id="PF00162">
    <property type="entry name" value="PGK"/>
    <property type="match status" value="2"/>
</dbReference>
<gene>
    <name evidence="9" type="ORF">A3D04_01110</name>
</gene>
<evidence type="ECO:0000256" key="3">
    <source>
        <dbReference type="ARBA" id="ARBA00022679"/>
    </source>
</evidence>
<evidence type="ECO:0000313" key="10">
    <source>
        <dbReference type="Proteomes" id="UP000177369"/>
    </source>
</evidence>
<dbReference type="GO" id="GO:0005829">
    <property type="term" value="C:cytosol"/>
    <property type="evidence" value="ECO:0007669"/>
    <property type="project" value="TreeGrafter"/>
</dbReference>
<feature type="binding site" evidence="7">
    <location>
        <position position="285"/>
    </location>
    <ligand>
        <name>ATP</name>
        <dbReference type="ChEBI" id="CHEBI:30616"/>
    </ligand>
</feature>
<keyword evidence="5 8" id="KW-0418">Kinase</keyword>